<evidence type="ECO:0000256" key="9">
    <source>
        <dbReference type="ARBA" id="ARBA00023175"/>
    </source>
</evidence>
<keyword evidence="4 11" id="KW-0547">Nucleotide-binding</keyword>
<feature type="domain" description="Myosin motor" evidence="15">
    <location>
        <begin position="69"/>
        <end position="762"/>
    </location>
</feature>
<evidence type="ECO:0000256" key="10">
    <source>
        <dbReference type="ARBA" id="ARBA00023203"/>
    </source>
</evidence>
<dbReference type="Gene3D" id="3.40.850.10">
    <property type="entry name" value="Kinesin motor domain"/>
    <property type="match status" value="1"/>
</dbReference>
<dbReference type="InterPro" id="IPR004009">
    <property type="entry name" value="SH3_Myosin"/>
</dbReference>
<dbReference type="InterPro" id="IPR027417">
    <property type="entry name" value="P-loop_NTPase"/>
</dbReference>
<dbReference type="GeneID" id="110090043"/>
<evidence type="ECO:0000259" key="14">
    <source>
        <dbReference type="PROSITE" id="PS51126"/>
    </source>
</evidence>
<dbReference type="SUPFAM" id="SSF52540">
    <property type="entry name" value="P-loop containing nucleoside triphosphate hydrolases"/>
    <property type="match status" value="2"/>
</dbReference>
<evidence type="ECO:0000256" key="6">
    <source>
        <dbReference type="ARBA" id="ARBA00022860"/>
    </source>
</evidence>
<name>A0ABM5FUI2_9SAUR</name>
<proteinExistence type="inferred from homology"/>
<dbReference type="Pfam" id="PF00063">
    <property type="entry name" value="Myosin_head"/>
    <property type="match status" value="1"/>
</dbReference>
<protein>
    <submittedName>
        <fullName evidence="18">Unconventional myosin-Vb isoform X1</fullName>
    </submittedName>
</protein>
<keyword evidence="6" id="KW-0112">Calmodulin-binding</keyword>
<dbReference type="InterPro" id="IPR036103">
    <property type="entry name" value="MYSc_Myo5"/>
</dbReference>
<dbReference type="InterPro" id="IPR001609">
    <property type="entry name" value="Myosin_head_motor_dom-like"/>
</dbReference>
<dbReference type="PROSITE" id="PS51844">
    <property type="entry name" value="SH3_LIKE"/>
    <property type="match status" value="1"/>
</dbReference>
<evidence type="ECO:0000256" key="4">
    <source>
        <dbReference type="ARBA" id="ARBA00022741"/>
    </source>
</evidence>
<dbReference type="Gene3D" id="1.20.120.720">
    <property type="entry name" value="Myosin VI head, motor domain, U50 subdomain"/>
    <property type="match status" value="1"/>
</dbReference>
<feature type="coiled-coil region" evidence="12">
    <location>
        <begin position="1335"/>
        <end position="1465"/>
    </location>
</feature>
<dbReference type="PANTHER" id="PTHR13140">
    <property type="entry name" value="MYOSIN"/>
    <property type="match status" value="1"/>
</dbReference>
<evidence type="ECO:0000256" key="12">
    <source>
        <dbReference type="SAM" id="Coils"/>
    </source>
</evidence>
<dbReference type="PRINTS" id="PR00193">
    <property type="entry name" value="MYOSINHEAVY"/>
</dbReference>
<reference evidence="18" key="2">
    <citation type="submission" date="2025-08" db="UniProtKB">
        <authorList>
            <consortium name="RefSeq"/>
        </authorList>
    </citation>
    <scope>IDENTIFICATION</scope>
</reference>
<feature type="compositionally biased region" description="Polar residues" evidence="13">
    <location>
        <begin position="1104"/>
        <end position="1124"/>
    </location>
</feature>
<feature type="region of interest" description="Disordered" evidence="13">
    <location>
        <begin position="592"/>
        <end position="631"/>
    </location>
</feature>
<dbReference type="RefSeq" id="XP_072849041.1">
    <property type="nucleotide sequence ID" value="XM_072992940.1"/>
</dbReference>
<dbReference type="InterPro" id="IPR058662">
    <property type="entry name" value="Myo5a/b_dom"/>
</dbReference>
<dbReference type="Proteomes" id="UP001652642">
    <property type="component" value="Chromosome 2"/>
</dbReference>
<evidence type="ECO:0000256" key="13">
    <source>
        <dbReference type="SAM" id="MobiDB-lite"/>
    </source>
</evidence>
<evidence type="ECO:0000256" key="2">
    <source>
        <dbReference type="ARBA" id="ARBA00022553"/>
    </source>
</evidence>
<evidence type="ECO:0000256" key="7">
    <source>
        <dbReference type="ARBA" id="ARBA00023054"/>
    </source>
</evidence>
<dbReference type="SMART" id="SM00242">
    <property type="entry name" value="MYSc"/>
    <property type="match status" value="1"/>
</dbReference>
<evidence type="ECO:0000256" key="3">
    <source>
        <dbReference type="ARBA" id="ARBA00022737"/>
    </source>
</evidence>
<evidence type="ECO:0000256" key="11">
    <source>
        <dbReference type="PROSITE-ProRule" id="PRU00782"/>
    </source>
</evidence>
<keyword evidence="8 11" id="KW-0518">Myosin</keyword>
<dbReference type="PROSITE" id="PS51456">
    <property type="entry name" value="MYOSIN_MOTOR"/>
    <property type="match status" value="1"/>
</dbReference>
<gene>
    <name evidence="18" type="primary">MYO5B</name>
</gene>
<keyword evidence="5 11" id="KW-0067">ATP-binding</keyword>
<feature type="coiled-coil region" evidence="12">
    <location>
        <begin position="1149"/>
        <end position="1269"/>
    </location>
</feature>
<evidence type="ECO:0000256" key="1">
    <source>
        <dbReference type="ARBA" id="ARBA00008314"/>
    </source>
</evidence>
<dbReference type="InterPro" id="IPR037990">
    <property type="entry name" value="Myo5b_CBD"/>
</dbReference>
<keyword evidence="7 12" id="KW-0175">Coiled coil</keyword>
<comment type="similarity">
    <text evidence="1 11">Belongs to the TRAFAC class myosin-kinesin ATPase superfamily. Myosin family.</text>
</comment>
<feature type="domain" description="Myosin N-terminal SH3-like" evidence="16">
    <location>
        <begin position="8"/>
        <end position="60"/>
    </location>
</feature>
<accession>A0ABM5FUI2</accession>
<keyword evidence="3" id="KW-0677">Repeat</keyword>
<dbReference type="CDD" id="cd23767">
    <property type="entry name" value="IQCD"/>
    <property type="match status" value="1"/>
</dbReference>
<dbReference type="SMART" id="SM00015">
    <property type="entry name" value="IQ"/>
    <property type="match status" value="6"/>
</dbReference>
<reference evidence="17" key="1">
    <citation type="submission" date="2025-05" db="UniProtKB">
        <authorList>
            <consortium name="RefSeq"/>
        </authorList>
    </citation>
    <scope>NUCLEOTIDE SEQUENCE [LARGE SCALE GENOMIC DNA]</scope>
</reference>
<keyword evidence="2" id="KW-0597">Phosphoprotein</keyword>
<dbReference type="CDD" id="cd15477">
    <property type="entry name" value="Myo5b_CBD"/>
    <property type="match status" value="1"/>
</dbReference>
<keyword evidence="9 11" id="KW-0505">Motor protein</keyword>
<dbReference type="PROSITE" id="PS50096">
    <property type="entry name" value="IQ"/>
    <property type="match status" value="6"/>
</dbReference>
<dbReference type="Pfam" id="PF00612">
    <property type="entry name" value="IQ"/>
    <property type="match status" value="5"/>
</dbReference>
<feature type="region of interest" description="Actin-binding" evidence="11">
    <location>
        <begin position="640"/>
        <end position="662"/>
    </location>
</feature>
<evidence type="ECO:0000256" key="5">
    <source>
        <dbReference type="ARBA" id="ARBA00022840"/>
    </source>
</evidence>
<dbReference type="Gene3D" id="1.10.10.820">
    <property type="match status" value="1"/>
</dbReference>
<keyword evidence="10 11" id="KW-0009">Actin-binding</keyword>
<dbReference type="Pfam" id="PF01843">
    <property type="entry name" value="DIL"/>
    <property type="match status" value="1"/>
</dbReference>
<sequence length="1850" mass="214557">MSTAQLYTKYTRVWIPDSEEVWKSAEIIKDYKEGDKTLHLKLEDETIQEYPIDPKANKLPFLRNPDILVGENDLTALSYLHEPAVLHNLKVRFLESNHIYTYCGIVLVAINPYEQLPIYGQDVIYAYSGQNMGDMDPHIFAVAEEAYKQMARDEKNQSIIVSGESGAGKTVSAKYAMRFFASVGGSSSETNIEEKVLASSPIMEAIGNAKTTRNDNSSRFGKYIQIGFDKRYRIIGANMRTYLLEKSRVVFQADDERNYHIFYQLCASVGLPEFKDLSLTSAEDFYYTSLGGETSIDGVDDAEDFERTRNAFTLLGVKESHQMTIFKILAAILHLGNVDLQSERDGESCSISKQDEHLHNFCRLLGVEHSQMEHWLCHRKLVTTSETYIKNMSVQQVVNARNALAKHIYAQLFNWIVQHINKALHTTIKQHSFIGVLDIYGFETFEVNSFEQFCINYANEKLQQQFNSHVFKLEQEEYMKEQIPWTLIDFYDNQPCIDLIEAKLGILDLLDEECKVPKGTDQNWAQKLYDRHGSSQHFQKPRMSNTSFIVVHFADKVEYQCDGFLEKNRDTVHEEQINILKASKYPMVADLFHDEKDPPPAAPAGKGTSSKINIRSARPAVKPANKEHKKTVGHQFRNSLHLLMETLNATTPHYVRCIKPNDEKLPFSFDPKRAVQQLRACGVLETIRISAAGYPSRWTYHDFLNRYRVLMKKRDISRKEDKKLVCKALLESLVKDPDKFQFGRTKIFFRAGQVAYLEKLRADKFRAATIMIQKTVRGWLQRLKYRRMREAAITVQRYTRGYLARRLADRLRKTRAAIIFQKQYRMLRIRRAYQTIRRAAVTIQAFTRGMFVRKTYQKMLMEHKATVIQKHARAWLARKHFVKFRSAAVVVQCYFRRMKAKQELKALKIEARSAEHLKRLNIGMENKVVQLQRKIDEQNKEYKLLNEQFSATTSAHATEMEKLKKELQQYQQKKGDSNQIASLQEEMDSLRLALEKAHGERKIVEDTYTKEKDMLQKRISDLEEENVLLKQEKEELNNKILGRSQGEFAQNASEENLLMKKELDEERARYQNLVKEYSRLEQRYDNLRDEMTIIKQTPGHRRNPSNQSSLESDSNYPSISTSEVGDTEDAIQQVEEVGLEKAAMDMTLFLKLQKRVRELEQERKKLQSQLEKKENESKKSQVIEMKNEMDLDRDTDLAYNSLKRQELESENKKLKNDLNELRKAIVDRVAHNNSSNDVHDSYSLLLNQLKSANEELEVRKEEVLILRTQIIKAAQQKDAGKNMESSINMQTSWPNSDKHVDPEDAIEAYHGVCETNRKTENWGYLNEDGELGLAYQGLKQVARLLEAQLQEQRREYEEEAEALKDQIEALRGEMEKQQEAFFQTLQLSPEAQVEFGIQQEITRLTNENLDLKELLEKLEKNERKLKKQLRIYMKKVQEYEADQAIEQTEKRRHELTRQVTVQRKEKDFQGMLEYSEEDEALLIKNLITDLKPQTVSATVPCLPAYILYMCIRYADYINDDHKVHSLLTSTINGIKKVLKKHNDDFEMTSFWLANTCRLLHCLKQYSGDTGFMTQNTPKQNEHCLKNFDLTEYRQVLSDLSIQIYQQLIKIAEGTLQPMIVTAVLENESIQGLSGVKPMGYRKRSSSMGDSDNSYTLEAIIHQLNTFHSVMYDQGLDPEIIQQAIKQLFYMITAVALNNLLLRKDVCSWSTGVQLRFNISQLEEWLRGKNLHQSGAVETLEPLIQAAQLLQLKKKTSEDAEAICSLCTSLTTQQIVKILNLYTPVNEFEERVTVAFIRNIQTQLQDRNDPPQLLLDFKFMFPVLFPFSPSSLTMDSIHIPASLDLEFLNKV</sequence>
<dbReference type="PANTHER" id="PTHR13140:SF356">
    <property type="entry name" value="UNCONVENTIONAL MYOSIN-VB"/>
    <property type="match status" value="1"/>
</dbReference>
<evidence type="ECO:0000259" key="15">
    <source>
        <dbReference type="PROSITE" id="PS51456"/>
    </source>
</evidence>
<dbReference type="CDD" id="cd01380">
    <property type="entry name" value="MYSc_Myo5"/>
    <property type="match status" value="1"/>
</dbReference>
<dbReference type="InterPro" id="IPR036961">
    <property type="entry name" value="Kinesin_motor_dom_sf"/>
</dbReference>
<feature type="region of interest" description="Disordered" evidence="13">
    <location>
        <begin position="1094"/>
        <end position="1128"/>
    </location>
</feature>
<dbReference type="PROSITE" id="PS51126">
    <property type="entry name" value="DILUTE"/>
    <property type="match status" value="1"/>
</dbReference>
<dbReference type="InterPro" id="IPR000048">
    <property type="entry name" value="IQ_motif_EF-hand-BS"/>
</dbReference>
<dbReference type="InterPro" id="IPR002710">
    <property type="entry name" value="Dilute_dom"/>
</dbReference>
<dbReference type="SMART" id="SM01132">
    <property type="entry name" value="DIL"/>
    <property type="match status" value="1"/>
</dbReference>
<dbReference type="Gene3D" id="3.30.70.1590">
    <property type="match status" value="1"/>
</dbReference>
<feature type="domain" description="Dilute" evidence="14">
    <location>
        <begin position="1528"/>
        <end position="1805"/>
    </location>
</feature>
<evidence type="ECO:0000259" key="16">
    <source>
        <dbReference type="PROSITE" id="PS51844"/>
    </source>
</evidence>
<dbReference type="Pfam" id="PF25966">
    <property type="entry name" value="Myo5a"/>
    <property type="match status" value="1"/>
</dbReference>
<feature type="binding site" evidence="11">
    <location>
        <begin position="163"/>
        <end position="170"/>
    </location>
    <ligand>
        <name>ATP</name>
        <dbReference type="ChEBI" id="CHEBI:30616"/>
    </ligand>
</feature>
<organism evidence="17 18">
    <name type="scientific">Pogona vitticeps</name>
    <name type="common">central bearded dragon</name>
    <dbReference type="NCBI Taxonomy" id="103695"/>
    <lineage>
        <taxon>Eukaryota</taxon>
        <taxon>Metazoa</taxon>
        <taxon>Chordata</taxon>
        <taxon>Craniata</taxon>
        <taxon>Vertebrata</taxon>
        <taxon>Euteleostomi</taxon>
        <taxon>Lepidosauria</taxon>
        <taxon>Squamata</taxon>
        <taxon>Bifurcata</taxon>
        <taxon>Unidentata</taxon>
        <taxon>Episquamata</taxon>
        <taxon>Toxicofera</taxon>
        <taxon>Iguania</taxon>
        <taxon>Acrodonta</taxon>
        <taxon>Agamidae</taxon>
        <taxon>Amphibolurinae</taxon>
        <taxon>Pogona</taxon>
    </lineage>
</organism>
<evidence type="ECO:0000313" key="17">
    <source>
        <dbReference type="Proteomes" id="UP001652642"/>
    </source>
</evidence>
<dbReference type="Gene3D" id="1.20.58.530">
    <property type="match status" value="1"/>
</dbReference>
<keyword evidence="17" id="KW-1185">Reference proteome</keyword>
<dbReference type="Gene3D" id="1.20.5.190">
    <property type="match status" value="3"/>
</dbReference>
<evidence type="ECO:0000313" key="18">
    <source>
        <dbReference type="RefSeq" id="XP_072849041.1"/>
    </source>
</evidence>
<evidence type="ECO:0000256" key="8">
    <source>
        <dbReference type="ARBA" id="ARBA00023123"/>
    </source>
</evidence>